<dbReference type="EMBL" id="BQNB010016206">
    <property type="protein sequence ID" value="GJT49057.1"/>
    <property type="molecule type" value="Genomic_DNA"/>
</dbReference>
<accession>A0ABQ5EE12</accession>
<feature type="compositionally biased region" description="Basic residues" evidence="1">
    <location>
        <begin position="324"/>
        <end position="336"/>
    </location>
</feature>
<organism evidence="2 3">
    <name type="scientific">Tanacetum coccineum</name>
    <dbReference type="NCBI Taxonomy" id="301880"/>
    <lineage>
        <taxon>Eukaryota</taxon>
        <taxon>Viridiplantae</taxon>
        <taxon>Streptophyta</taxon>
        <taxon>Embryophyta</taxon>
        <taxon>Tracheophyta</taxon>
        <taxon>Spermatophyta</taxon>
        <taxon>Magnoliopsida</taxon>
        <taxon>eudicotyledons</taxon>
        <taxon>Gunneridae</taxon>
        <taxon>Pentapetalae</taxon>
        <taxon>asterids</taxon>
        <taxon>campanulids</taxon>
        <taxon>Asterales</taxon>
        <taxon>Asteraceae</taxon>
        <taxon>Asteroideae</taxon>
        <taxon>Anthemideae</taxon>
        <taxon>Anthemidinae</taxon>
        <taxon>Tanacetum</taxon>
    </lineage>
</organism>
<evidence type="ECO:0000256" key="1">
    <source>
        <dbReference type="SAM" id="MobiDB-lite"/>
    </source>
</evidence>
<dbReference type="PANTHER" id="PTHR31099:SF41">
    <property type="entry name" value="TRANSPOSASE (PUTATIVE), GYPSY TYPE-RELATED"/>
    <property type="match status" value="1"/>
</dbReference>
<feature type="region of interest" description="Disordered" evidence="1">
    <location>
        <begin position="303"/>
        <end position="336"/>
    </location>
</feature>
<evidence type="ECO:0008006" key="4">
    <source>
        <dbReference type="Google" id="ProtNLM"/>
    </source>
</evidence>
<gene>
    <name evidence="2" type="ORF">Tco_0975214</name>
</gene>
<sequence length="493" mass="55903">MLPEQTRHLLTLELLTVLPIPEGKKKRRVSLAPRVIPGPSSGVRVNFRTLREVEKSSWFPLELFFQFLRVRKKDALALPQGLSQDQAQVVIILFLYLEKMAEQDPFVEVVKVPKFDMPFYESKLSKTDVKALAKKYDIPLDLHPCAPSEGWTVDKLPEEVIGLKGLVMFEVYCRSLGIAPTVSLFRVFYKISKQGHWFSFEKRVGKGAGGKIFRKTFSRMKGWKDKFLFLDWRAIPDAMAWRHHDSDINDVLPDGDYNVSNARTLVENIIDLHPMPLGLLFVAALASSFSFLSKEKKKIKAARAAAKKKENTKRVNDGEGGSKPKPKKRKTLAAKKPRFTGSDHVFRLSHPATRRDSSVGAPSLQVDEVSKWLNVEEGGLAQTDMLERFKNLQDDYTKLVETHKGCSDTVRKLVFARQDLEHNARLYTDMSNRYKTLKEEHLSCGPKVEMLTTEKDQLCAVNKDQAFRIQELEAGLSRKSADLEAAKGLCRGG</sequence>
<protein>
    <recommendedName>
        <fullName evidence="4">Transposase</fullName>
    </recommendedName>
</protein>
<proteinExistence type="predicted"/>
<comment type="caution">
    <text evidence="2">The sequence shown here is derived from an EMBL/GenBank/DDBJ whole genome shotgun (WGS) entry which is preliminary data.</text>
</comment>
<dbReference type="Proteomes" id="UP001151760">
    <property type="component" value="Unassembled WGS sequence"/>
</dbReference>
<feature type="compositionally biased region" description="Basic and acidic residues" evidence="1">
    <location>
        <begin position="307"/>
        <end position="322"/>
    </location>
</feature>
<name>A0ABQ5EE12_9ASTR</name>
<keyword evidence="3" id="KW-1185">Reference proteome</keyword>
<reference evidence="2" key="2">
    <citation type="submission" date="2022-01" db="EMBL/GenBank/DDBJ databases">
        <authorList>
            <person name="Yamashiro T."/>
            <person name="Shiraishi A."/>
            <person name="Satake H."/>
            <person name="Nakayama K."/>
        </authorList>
    </citation>
    <scope>NUCLEOTIDE SEQUENCE</scope>
</reference>
<evidence type="ECO:0000313" key="2">
    <source>
        <dbReference type="EMBL" id="GJT49057.1"/>
    </source>
</evidence>
<reference evidence="2" key="1">
    <citation type="journal article" date="2022" name="Int. J. Mol. Sci.">
        <title>Draft Genome of Tanacetum Coccineum: Genomic Comparison of Closely Related Tanacetum-Family Plants.</title>
        <authorList>
            <person name="Yamashiro T."/>
            <person name="Shiraishi A."/>
            <person name="Nakayama K."/>
            <person name="Satake H."/>
        </authorList>
    </citation>
    <scope>NUCLEOTIDE SEQUENCE</scope>
</reference>
<evidence type="ECO:0000313" key="3">
    <source>
        <dbReference type="Proteomes" id="UP001151760"/>
    </source>
</evidence>
<dbReference type="PANTHER" id="PTHR31099">
    <property type="entry name" value="OS06G0165300 PROTEIN"/>
    <property type="match status" value="1"/>
</dbReference>